<dbReference type="Proteomes" id="UP000664132">
    <property type="component" value="Unassembled WGS sequence"/>
</dbReference>
<sequence>MRAATRRPREDLREEESDKWNSRHYFQMHDFCRPSEDSLQYGERNIQDPYSDSWVPLSDFVRRLSGLQDLVWTAGSFIPPSVLSVVSQIRCRLHIHEFEIPSLIQERDNPQPVSAEDYTLCTLPFLSSIVVRVGSFESFGKLNYIEEAIMQMACGLAPNLTHLCVISEGEAGELDIDKAIALGKPDWKGFFPGQTTSHKNIEQAKARSSTLCRFRSLIFPDYVPCGVDHWARITDFAVLQSLVMPWNLRYGTSLAATSSRGELKSLQKMELLSIEDETQASQDALNLLLSSLSPLHRLDLGGYISPSTFQIVIHRHGPGLRALRVQPQRDEDERNPLVVFSAANLAELASNSPHLTHLSLPISRTRGDKHEVAIYRSLSKLPRLEHLCLRLDYCIGPDDEFWDEERDGEHPLNWEVTQGDADKIPFQYLKEAFVNGAVNETLARGIFEVVSRGTTSRSRLRYLRLEVARKAEYNAVGNHSGQFGATLRWFNRSFACTRDVRRTSTDELTVTELGLKDLASAEKQWRFMMSDKEKIRGEEVFVEVFRDLWPQKTKEWWNDWESLPLHLSDE</sequence>
<dbReference type="SUPFAM" id="SSF52047">
    <property type="entry name" value="RNI-like"/>
    <property type="match status" value="1"/>
</dbReference>
<proteinExistence type="predicted"/>
<dbReference type="Gene3D" id="3.80.10.10">
    <property type="entry name" value="Ribonuclease Inhibitor"/>
    <property type="match status" value="1"/>
</dbReference>
<evidence type="ECO:0000313" key="2">
    <source>
        <dbReference type="Proteomes" id="UP000664132"/>
    </source>
</evidence>
<dbReference type="AlphaFoldDB" id="A0A8H7T1W7"/>
<comment type="caution">
    <text evidence="1">The sequence shown here is derived from an EMBL/GenBank/DDBJ whole genome shotgun (WGS) entry which is preliminary data.</text>
</comment>
<dbReference type="InterPro" id="IPR032675">
    <property type="entry name" value="LRR_dom_sf"/>
</dbReference>
<name>A0A8H7T1W7_9HELO</name>
<evidence type="ECO:0008006" key="3">
    <source>
        <dbReference type="Google" id="ProtNLM"/>
    </source>
</evidence>
<dbReference type="EMBL" id="JAFJYH010000589">
    <property type="protein sequence ID" value="KAG4410778.1"/>
    <property type="molecule type" value="Genomic_DNA"/>
</dbReference>
<protein>
    <recommendedName>
        <fullName evidence="3">F-box domain-containing protein</fullName>
    </recommendedName>
</protein>
<gene>
    <name evidence="1" type="ORF">IFR04_016084</name>
</gene>
<accession>A0A8H7T1W7</accession>
<reference evidence="1" key="1">
    <citation type="submission" date="2021-02" db="EMBL/GenBank/DDBJ databases">
        <title>Genome sequence Cadophora malorum strain M34.</title>
        <authorList>
            <person name="Stefanovic E."/>
            <person name="Vu D."/>
            <person name="Scully C."/>
            <person name="Dijksterhuis J."/>
            <person name="Roader J."/>
            <person name="Houbraken J."/>
        </authorList>
    </citation>
    <scope>NUCLEOTIDE SEQUENCE</scope>
    <source>
        <strain evidence="1">M34</strain>
    </source>
</reference>
<evidence type="ECO:0000313" key="1">
    <source>
        <dbReference type="EMBL" id="KAG4410778.1"/>
    </source>
</evidence>
<organism evidence="1 2">
    <name type="scientific">Cadophora malorum</name>
    <dbReference type="NCBI Taxonomy" id="108018"/>
    <lineage>
        <taxon>Eukaryota</taxon>
        <taxon>Fungi</taxon>
        <taxon>Dikarya</taxon>
        <taxon>Ascomycota</taxon>
        <taxon>Pezizomycotina</taxon>
        <taxon>Leotiomycetes</taxon>
        <taxon>Helotiales</taxon>
        <taxon>Ploettnerulaceae</taxon>
        <taxon>Cadophora</taxon>
    </lineage>
</organism>
<dbReference type="OrthoDB" id="3945550at2759"/>
<keyword evidence="2" id="KW-1185">Reference proteome</keyword>